<name>R4KEI6_CLOPA</name>
<dbReference type="eggNOG" id="COG0694">
    <property type="taxonomic scope" value="Bacteria"/>
</dbReference>
<dbReference type="PATRIC" id="fig|86416.3.peg.4263"/>
<evidence type="ECO:0000313" key="4">
    <source>
        <dbReference type="Proteomes" id="UP000013523"/>
    </source>
</evidence>
<dbReference type="RefSeq" id="WP_015617253.1">
    <property type="nucleotide sequence ID" value="NC_021182.1"/>
</dbReference>
<dbReference type="HOGENOM" id="CLU_060555_4_3_9"/>
<dbReference type="GO" id="GO:0005506">
    <property type="term" value="F:iron ion binding"/>
    <property type="evidence" value="ECO:0007669"/>
    <property type="project" value="InterPro"/>
</dbReference>
<dbReference type="KEGG" id="cpas:Clopa_4256"/>
<dbReference type="GO" id="GO:0051536">
    <property type="term" value="F:iron-sulfur cluster binding"/>
    <property type="evidence" value="ECO:0007669"/>
    <property type="project" value="InterPro"/>
</dbReference>
<reference evidence="3 4" key="1">
    <citation type="submission" date="2012-01" db="EMBL/GenBank/DDBJ databases">
        <title>Complete sequence of chromosome of Clostridium pasteurianum BC1.</title>
        <authorList>
            <consortium name="US DOE Joint Genome Institute"/>
            <person name="Lucas S."/>
            <person name="Han J."/>
            <person name="Lapidus A."/>
            <person name="Cheng J.-F."/>
            <person name="Goodwin L."/>
            <person name="Pitluck S."/>
            <person name="Peters L."/>
            <person name="Mikhailova N."/>
            <person name="Teshima H."/>
            <person name="Detter J.C."/>
            <person name="Han C."/>
            <person name="Tapia R."/>
            <person name="Land M."/>
            <person name="Hauser L."/>
            <person name="Kyrpides N."/>
            <person name="Ivanova N."/>
            <person name="Pagani I."/>
            <person name="Dunn J."/>
            <person name="Taghavi S."/>
            <person name="Francis A."/>
            <person name="van der Lelie D."/>
            <person name="Woyke T."/>
        </authorList>
    </citation>
    <scope>NUCLEOTIDE SEQUENCE [LARGE SCALE GENOMIC DNA]</scope>
    <source>
        <strain evidence="3 4">BC1</strain>
    </source>
</reference>
<dbReference type="AlphaFoldDB" id="R4KEI6"/>
<dbReference type="OrthoDB" id="9796965at2"/>
<feature type="domain" description="NIF system FeS cluster assembly NifU C-terminal" evidence="2">
    <location>
        <begin position="6"/>
        <end position="71"/>
    </location>
</feature>
<dbReference type="STRING" id="86416.Clopa_4256"/>
<protein>
    <submittedName>
        <fullName evidence="3">Thioredoxin-like protein</fullName>
    </submittedName>
</protein>
<evidence type="ECO:0000256" key="1">
    <source>
        <dbReference type="ARBA" id="ARBA00049958"/>
    </source>
</evidence>
<comment type="function">
    <text evidence="1">May be involved in the formation or repair of [Fe-S] clusters present in iron-sulfur proteins.</text>
</comment>
<evidence type="ECO:0000313" key="3">
    <source>
        <dbReference type="EMBL" id="AGK98979.1"/>
    </source>
</evidence>
<accession>R4KEI6</accession>
<dbReference type="Gene3D" id="3.30.300.130">
    <property type="entry name" value="Fe-S cluster assembly (FSCA)"/>
    <property type="match status" value="1"/>
</dbReference>
<evidence type="ECO:0000259" key="2">
    <source>
        <dbReference type="Pfam" id="PF01106"/>
    </source>
</evidence>
<dbReference type="InterPro" id="IPR001075">
    <property type="entry name" value="NIF_FeS_clus_asmbl_NifU_C"/>
</dbReference>
<dbReference type="Pfam" id="PF01106">
    <property type="entry name" value="NifU"/>
    <property type="match status" value="1"/>
</dbReference>
<dbReference type="GO" id="GO:0016226">
    <property type="term" value="P:iron-sulfur cluster assembly"/>
    <property type="evidence" value="ECO:0007669"/>
    <property type="project" value="InterPro"/>
</dbReference>
<dbReference type="Proteomes" id="UP000013523">
    <property type="component" value="Chromosome"/>
</dbReference>
<dbReference type="SUPFAM" id="SSF117916">
    <property type="entry name" value="Fe-S cluster assembly (FSCA) domain-like"/>
    <property type="match status" value="1"/>
</dbReference>
<gene>
    <name evidence="3" type="ORF">Clopa_4256</name>
</gene>
<sequence length="73" mass="7987">MRNEIIEVLDEIRPALQRDGGDVKFIDVTEDGVVKVELQGSCSGCPFSQMTVKNLIETELKNKAPEVKAVVGV</sequence>
<keyword evidence="4" id="KW-1185">Reference proteome</keyword>
<proteinExistence type="predicted"/>
<organism evidence="3 4">
    <name type="scientific">Clostridium pasteurianum BC1</name>
    <dbReference type="NCBI Taxonomy" id="86416"/>
    <lineage>
        <taxon>Bacteria</taxon>
        <taxon>Bacillati</taxon>
        <taxon>Bacillota</taxon>
        <taxon>Clostridia</taxon>
        <taxon>Eubacteriales</taxon>
        <taxon>Clostridiaceae</taxon>
        <taxon>Clostridium</taxon>
    </lineage>
</organism>
<dbReference type="InterPro" id="IPR034904">
    <property type="entry name" value="FSCA_dom_sf"/>
</dbReference>
<dbReference type="EMBL" id="CP003261">
    <property type="protein sequence ID" value="AGK98979.1"/>
    <property type="molecule type" value="Genomic_DNA"/>
</dbReference>
<dbReference type="PANTHER" id="PTHR11178">
    <property type="entry name" value="IRON-SULFUR CLUSTER SCAFFOLD PROTEIN NFU-RELATED"/>
    <property type="match status" value="1"/>
</dbReference>